<dbReference type="PANTHER" id="PTHR11351:SF31">
    <property type="entry name" value="DESATURASE 1, ISOFORM A-RELATED"/>
    <property type="match status" value="1"/>
</dbReference>
<evidence type="ECO:0000256" key="9">
    <source>
        <dbReference type="ARBA" id="ARBA00023136"/>
    </source>
</evidence>
<keyword evidence="6 11" id="KW-1133">Transmembrane helix</keyword>
<evidence type="ECO:0000313" key="12">
    <source>
        <dbReference type="EMBL" id="CAE8633957.1"/>
    </source>
</evidence>
<keyword evidence="3" id="KW-0444">Lipid biosynthesis</keyword>
<feature type="transmembrane region" description="Helical" evidence="11">
    <location>
        <begin position="26"/>
        <end position="45"/>
    </location>
</feature>
<evidence type="ECO:0000256" key="7">
    <source>
        <dbReference type="ARBA" id="ARBA00023002"/>
    </source>
</evidence>
<evidence type="ECO:0000256" key="1">
    <source>
        <dbReference type="ARBA" id="ARBA00004141"/>
    </source>
</evidence>
<gene>
    <name evidence="12" type="ORF">PGLA2088_LOCUS1425</name>
</gene>
<dbReference type="InterPro" id="IPR015876">
    <property type="entry name" value="Acyl-CoA_DS"/>
</dbReference>
<dbReference type="GO" id="GO:0042761">
    <property type="term" value="P:very long-chain fatty acid biosynthetic process"/>
    <property type="evidence" value="ECO:0007669"/>
    <property type="project" value="TreeGrafter"/>
</dbReference>
<keyword evidence="5" id="KW-0276">Fatty acid metabolism</keyword>
<name>A0A813H7X4_POLGL</name>
<keyword evidence="10" id="KW-0275">Fatty acid biosynthesis</keyword>
<keyword evidence="8" id="KW-0443">Lipid metabolism</keyword>
<dbReference type="PANTHER" id="PTHR11351">
    <property type="entry name" value="ACYL-COA DESATURASE"/>
    <property type="match status" value="1"/>
</dbReference>
<evidence type="ECO:0000256" key="4">
    <source>
        <dbReference type="ARBA" id="ARBA00022692"/>
    </source>
</evidence>
<dbReference type="AlphaFoldDB" id="A0A813H7X4"/>
<dbReference type="GO" id="GO:0016717">
    <property type="term" value="F:oxidoreductase activity, acting on paired donors, with oxidation of a pair of donors resulting in the reduction of molecular oxygen to two molecules of water"/>
    <property type="evidence" value="ECO:0007669"/>
    <property type="project" value="InterPro"/>
</dbReference>
<comment type="caution">
    <text evidence="12">The sequence shown here is derived from an EMBL/GenBank/DDBJ whole genome shotgun (WGS) entry which is preliminary data.</text>
</comment>
<feature type="non-terminal residue" evidence="12">
    <location>
        <position position="1"/>
    </location>
</feature>
<sequence length="97" mass="11399">VRNRQFWDYMVYPRTYFNRAWKGKDIGYALFFIAIHLGAAAAPFYFTWEAFAVFLIGYVITGMFGITLSYHRQLAHRSFTTPKWLEYTFAYCGALAL</sequence>
<keyword evidence="4 11" id="KW-0812">Transmembrane</keyword>
<evidence type="ECO:0000256" key="10">
    <source>
        <dbReference type="ARBA" id="ARBA00023160"/>
    </source>
</evidence>
<feature type="transmembrane region" description="Helical" evidence="11">
    <location>
        <begin position="51"/>
        <end position="70"/>
    </location>
</feature>
<evidence type="ECO:0000256" key="2">
    <source>
        <dbReference type="ARBA" id="ARBA00009295"/>
    </source>
</evidence>
<dbReference type="GO" id="GO:0005789">
    <property type="term" value="C:endoplasmic reticulum membrane"/>
    <property type="evidence" value="ECO:0007669"/>
    <property type="project" value="TreeGrafter"/>
</dbReference>
<evidence type="ECO:0000256" key="8">
    <source>
        <dbReference type="ARBA" id="ARBA00023098"/>
    </source>
</evidence>
<dbReference type="EMBL" id="CAJNNW010001101">
    <property type="protein sequence ID" value="CAE8633957.1"/>
    <property type="molecule type" value="Genomic_DNA"/>
</dbReference>
<comment type="similarity">
    <text evidence="2">Belongs to the fatty acid desaturase type 1 family.</text>
</comment>
<keyword evidence="9 11" id="KW-0472">Membrane</keyword>
<protein>
    <submittedName>
        <fullName evidence="12">Uncharacterized protein</fullName>
    </submittedName>
</protein>
<organism evidence="12 13">
    <name type="scientific">Polarella glacialis</name>
    <name type="common">Dinoflagellate</name>
    <dbReference type="NCBI Taxonomy" id="89957"/>
    <lineage>
        <taxon>Eukaryota</taxon>
        <taxon>Sar</taxon>
        <taxon>Alveolata</taxon>
        <taxon>Dinophyceae</taxon>
        <taxon>Suessiales</taxon>
        <taxon>Suessiaceae</taxon>
        <taxon>Polarella</taxon>
    </lineage>
</organism>
<dbReference type="Proteomes" id="UP000626109">
    <property type="component" value="Unassembled WGS sequence"/>
</dbReference>
<evidence type="ECO:0000256" key="3">
    <source>
        <dbReference type="ARBA" id="ARBA00022516"/>
    </source>
</evidence>
<evidence type="ECO:0000256" key="11">
    <source>
        <dbReference type="SAM" id="Phobius"/>
    </source>
</evidence>
<feature type="non-terminal residue" evidence="12">
    <location>
        <position position="97"/>
    </location>
</feature>
<evidence type="ECO:0000256" key="5">
    <source>
        <dbReference type="ARBA" id="ARBA00022832"/>
    </source>
</evidence>
<evidence type="ECO:0000313" key="13">
    <source>
        <dbReference type="Proteomes" id="UP000626109"/>
    </source>
</evidence>
<accession>A0A813H7X4</accession>
<reference evidence="12" key="1">
    <citation type="submission" date="2021-02" db="EMBL/GenBank/DDBJ databases">
        <authorList>
            <person name="Dougan E. K."/>
            <person name="Rhodes N."/>
            <person name="Thang M."/>
            <person name="Chan C."/>
        </authorList>
    </citation>
    <scope>NUCLEOTIDE SEQUENCE</scope>
</reference>
<keyword evidence="7" id="KW-0560">Oxidoreductase</keyword>
<comment type="subcellular location">
    <subcellularLocation>
        <location evidence="1">Membrane</location>
        <topology evidence="1">Multi-pass membrane protein</topology>
    </subcellularLocation>
</comment>
<evidence type="ECO:0000256" key="6">
    <source>
        <dbReference type="ARBA" id="ARBA00022989"/>
    </source>
</evidence>
<proteinExistence type="inferred from homology"/>